<name>A0A814KBM3_9BILA</name>
<dbReference type="GO" id="GO:0106274">
    <property type="term" value="F:NAD+-protein-arginine ADP-ribosyltransferase activity"/>
    <property type="evidence" value="ECO:0007669"/>
    <property type="project" value="UniProtKB-EC"/>
</dbReference>
<evidence type="ECO:0000256" key="4">
    <source>
        <dbReference type="ARBA" id="ARBA00022676"/>
    </source>
</evidence>
<dbReference type="InterPro" id="IPR032675">
    <property type="entry name" value="LRR_dom_sf"/>
</dbReference>
<dbReference type="EC" id="2.4.2.31" evidence="9"/>
<dbReference type="EMBL" id="CAJNOQ010004202">
    <property type="protein sequence ID" value="CAF1048914.1"/>
    <property type="molecule type" value="Genomic_DNA"/>
</dbReference>
<evidence type="ECO:0000313" key="11">
    <source>
        <dbReference type="EMBL" id="CAF3818574.1"/>
    </source>
</evidence>
<dbReference type="Gene3D" id="3.90.176.10">
    <property type="entry name" value="Toxin ADP-ribosyltransferase, Chain A, domain 1"/>
    <property type="match status" value="1"/>
</dbReference>
<comment type="catalytic activity">
    <reaction evidence="8 9">
        <text>L-arginyl-[protein] + NAD(+) = N(omega)-(ADP-D-ribosyl)-L-arginyl-[protein] + nicotinamide + H(+)</text>
        <dbReference type="Rhea" id="RHEA:19149"/>
        <dbReference type="Rhea" id="RHEA-COMP:10532"/>
        <dbReference type="Rhea" id="RHEA-COMP:15087"/>
        <dbReference type="ChEBI" id="CHEBI:15378"/>
        <dbReference type="ChEBI" id="CHEBI:17154"/>
        <dbReference type="ChEBI" id="CHEBI:29965"/>
        <dbReference type="ChEBI" id="CHEBI:57540"/>
        <dbReference type="ChEBI" id="CHEBI:142554"/>
        <dbReference type="EC" id="2.4.2.31"/>
    </reaction>
</comment>
<dbReference type="PANTHER" id="PTHR24107:SF2">
    <property type="entry name" value="NLR FAMILY CARD DOMAIN CONTAINING 3"/>
    <property type="match status" value="1"/>
</dbReference>
<evidence type="ECO:0000256" key="7">
    <source>
        <dbReference type="ARBA" id="ARBA00023212"/>
    </source>
</evidence>
<dbReference type="Gene3D" id="3.80.10.10">
    <property type="entry name" value="Ribonuclease Inhibitor"/>
    <property type="match status" value="3"/>
</dbReference>
<dbReference type="OrthoDB" id="120976at2759"/>
<keyword evidence="7" id="KW-0206">Cytoskeleton</keyword>
<proteinExistence type="inferred from homology"/>
<evidence type="ECO:0000256" key="9">
    <source>
        <dbReference type="RuleBase" id="RU361228"/>
    </source>
</evidence>
<keyword evidence="4 9" id="KW-0328">Glycosyltransferase</keyword>
<dbReference type="InterPro" id="IPR052410">
    <property type="entry name" value="DRC5"/>
</dbReference>
<evidence type="ECO:0000313" key="12">
    <source>
        <dbReference type="Proteomes" id="UP000663829"/>
    </source>
</evidence>
<accession>A0A814KBM3</accession>
<dbReference type="InterPro" id="IPR000768">
    <property type="entry name" value="ART"/>
</dbReference>
<dbReference type="Proteomes" id="UP000681722">
    <property type="component" value="Unassembled WGS sequence"/>
</dbReference>
<dbReference type="Proteomes" id="UP000663829">
    <property type="component" value="Unassembled WGS sequence"/>
</dbReference>
<dbReference type="SUPFAM" id="SSF52047">
    <property type="entry name" value="RNI-like"/>
    <property type="match status" value="1"/>
</dbReference>
<dbReference type="PROSITE" id="PS51996">
    <property type="entry name" value="TR_MART"/>
    <property type="match status" value="1"/>
</dbReference>
<protein>
    <recommendedName>
        <fullName evidence="9">NAD(P)(+)--arginine ADP-ribosyltransferase</fullName>
        <ecNumber evidence="9">2.4.2.31</ecNumber>
    </recommendedName>
    <alternativeName>
        <fullName evidence="9">Mono(ADP-ribosyl)transferase</fullName>
    </alternativeName>
</protein>
<organism evidence="10 12">
    <name type="scientific">Didymodactylos carnosus</name>
    <dbReference type="NCBI Taxonomy" id="1234261"/>
    <lineage>
        <taxon>Eukaryota</taxon>
        <taxon>Metazoa</taxon>
        <taxon>Spiralia</taxon>
        <taxon>Gnathifera</taxon>
        <taxon>Rotifera</taxon>
        <taxon>Eurotatoria</taxon>
        <taxon>Bdelloidea</taxon>
        <taxon>Philodinida</taxon>
        <taxon>Philodinidae</taxon>
        <taxon>Didymodactylos</taxon>
    </lineage>
</organism>
<dbReference type="PANTHER" id="PTHR24107">
    <property type="entry name" value="YNEIN REGULATORY COMPLEX SUBUNIT 5"/>
    <property type="match status" value="1"/>
</dbReference>
<keyword evidence="5 9" id="KW-0808">Transferase</keyword>
<evidence type="ECO:0000256" key="2">
    <source>
        <dbReference type="ARBA" id="ARBA00009558"/>
    </source>
</evidence>
<dbReference type="InterPro" id="IPR001611">
    <property type="entry name" value="Leu-rich_rpt"/>
</dbReference>
<gene>
    <name evidence="10" type="ORF">GPM918_LOCUS16176</name>
    <name evidence="11" type="ORF">SRO942_LOCUS16176</name>
</gene>
<comment type="subcellular location">
    <subcellularLocation>
        <location evidence="1">Cytoplasm</location>
        <location evidence="1">Cytoskeleton</location>
    </subcellularLocation>
</comment>
<evidence type="ECO:0000256" key="6">
    <source>
        <dbReference type="ARBA" id="ARBA00022695"/>
    </source>
</evidence>
<evidence type="ECO:0000256" key="8">
    <source>
        <dbReference type="ARBA" id="ARBA00047597"/>
    </source>
</evidence>
<keyword evidence="3" id="KW-0963">Cytoplasm</keyword>
<dbReference type="SMART" id="SM00368">
    <property type="entry name" value="LRR_RI"/>
    <property type="match status" value="8"/>
</dbReference>
<evidence type="ECO:0000313" key="10">
    <source>
        <dbReference type="EMBL" id="CAF1048914.1"/>
    </source>
</evidence>
<dbReference type="GO" id="GO:0005856">
    <property type="term" value="C:cytoskeleton"/>
    <property type="evidence" value="ECO:0007669"/>
    <property type="project" value="UniProtKB-SubCell"/>
</dbReference>
<keyword evidence="6" id="KW-0548">Nucleotidyltransferase</keyword>
<reference evidence="10" key="1">
    <citation type="submission" date="2021-02" db="EMBL/GenBank/DDBJ databases">
        <authorList>
            <person name="Nowell W R."/>
        </authorList>
    </citation>
    <scope>NUCLEOTIDE SEQUENCE</scope>
</reference>
<dbReference type="GO" id="GO:0016779">
    <property type="term" value="F:nucleotidyltransferase activity"/>
    <property type="evidence" value="ECO:0007669"/>
    <property type="project" value="UniProtKB-KW"/>
</dbReference>
<keyword evidence="9" id="KW-0521">NADP</keyword>
<dbReference type="Pfam" id="PF13516">
    <property type="entry name" value="LRR_6"/>
    <property type="match status" value="5"/>
</dbReference>
<evidence type="ECO:0000256" key="1">
    <source>
        <dbReference type="ARBA" id="ARBA00004245"/>
    </source>
</evidence>
<evidence type="ECO:0000256" key="5">
    <source>
        <dbReference type="ARBA" id="ARBA00022679"/>
    </source>
</evidence>
<dbReference type="Pfam" id="PF01129">
    <property type="entry name" value="ART"/>
    <property type="match status" value="1"/>
</dbReference>
<evidence type="ECO:0000256" key="3">
    <source>
        <dbReference type="ARBA" id="ARBA00022490"/>
    </source>
</evidence>
<keyword evidence="9" id="KW-0520">NAD</keyword>
<sequence length="879" mass="98450">MMAVSASLTHGSREINTRLFPDDLREEPKHALPPIEGYRKYALLPLSDAVSSLQRVIHMLPHYVRIALEHTTDQETAAIYLYTLEWRQRDHSLHVILNRTLRNVDRTKLIPWLSYLKLFLTALSKLPPVKGNVYRGVKGDLTKDYKIGKRYIWWAFSSCTATISQTFESISRSRTLFNIEQANGKSIKKYSSFSLEDEILLLPGFYFEVIEISNPSQGFYIIRIREFEPPEMLLEPAISELKVDVHDLLKQAYERYQHENDIPRLAIVLPDMHSSWNAENIWKNTFRLFFICECADDNVHLSPHPGYVLRHPEQFFAIHAQYLRLMHNIANHSPSLKQQHLDKIDSILDSLVGHNANTNLKDYMNDTALGNLYRVVRDSGHVRWVCIKHCPNINSTMNELEKLGINFDRRLGKVQVIGQFPDILELDSRAVTRLCQILTSDFYFYRLSFGCLRISRKDLMRVICAAKAKDLLLAYNVELSGEDKGVTVDLVQEILNKSPAKLGVWLNNVSPDEGRLLAQLLVENGRLTGLNILTTTITNECAQAFGESTLTDFSLLNCEVTDSCARILADAFHTNTTLTKVYVSGDMPDPVVNDIIRGVSKSMSIQEFGISINESMGSDGVNAIANLLKTNQCMKSLDLRSNKLNGGSTMIIAQGLKVNKMLTSFDLSDNMIGDEGAKVIGEALTVNATLIGLDMANNDLSVDGVEFISNSLKTNQALTHLYVADNDIEDDGVYVLSDSIRNLVSLDISGNNVTDEGVRVILKANTNVINLNLSRNRLGDVGAQYLAQFLKSNNTPLACLSVEKTMISVAGIAEIAKALKVNTTLTSLEISLDDPSDNLVTQIIGSLKANSSIIHLKLIISYSGRNQPSKTITERDIRN</sequence>
<keyword evidence="12" id="KW-1185">Reference proteome</keyword>
<dbReference type="AlphaFoldDB" id="A0A814KBM3"/>
<dbReference type="SUPFAM" id="SSF56399">
    <property type="entry name" value="ADP-ribosylation"/>
    <property type="match status" value="1"/>
</dbReference>
<dbReference type="EMBL" id="CAJOBC010004202">
    <property type="protein sequence ID" value="CAF3818574.1"/>
    <property type="molecule type" value="Genomic_DNA"/>
</dbReference>
<comment type="similarity">
    <text evidence="2 9">Belongs to the Arg-specific ADP-ribosyltransferase family.</text>
</comment>
<comment type="caution">
    <text evidence="10">The sequence shown here is derived from an EMBL/GenBank/DDBJ whole genome shotgun (WGS) entry which is preliminary data.</text>
</comment>